<dbReference type="EMBL" id="LSRL02000053">
    <property type="protein sequence ID" value="TDG46768.1"/>
    <property type="molecule type" value="Genomic_DNA"/>
</dbReference>
<feature type="region of interest" description="Disordered" evidence="1">
    <location>
        <begin position="348"/>
        <end position="374"/>
    </location>
</feature>
<dbReference type="AlphaFoldDB" id="A0A484BDG4"/>
<feature type="compositionally biased region" description="Polar residues" evidence="1">
    <location>
        <begin position="348"/>
        <end position="363"/>
    </location>
</feature>
<gene>
    <name evidence="2" type="ORF">AWZ03_006815</name>
</gene>
<sequence length="374" mass="41082">MARSRDTLQKKSPIRKAVKKGSNPKQNITIPMVLNCNGKASDLLPWFIKVVEMLSKECTQKMAAKTRAKGSGKTQLLPLSEPLLPAIPIEGIHMDTADYMQVSSDDSVLSEFPLSNTSDKSTRTKSRKQVNVVRCRKNWTMKHRTCTLAPKRKYTKRKRPESDSVQILSDVSQVHLTSSTSSPCTSWDGPKLVVSSSTDSGKSIPDSSDVSMPAAPIEARALVLNEAVAKFDARMMMFLTAQRAALDAFNAAGDGLTSACRSSSNQTVYRFPDAWNEVVRSQDAEIQQAAQCEFDSSMEHLYLSPSTDQEGSSPRFAAHIERSKAANVPDATIFNHIRNSLHDICHNFSAQPNRSTSPAQTGPNCDDAETSQEN</sequence>
<evidence type="ECO:0000313" key="3">
    <source>
        <dbReference type="Proteomes" id="UP000295192"/>
    </source>
</evidence>
<evidence type="ECO:0000256" key="1">
    <source>
        <dbReference type="SAM" id="MobiDB-lite"/>
    </source>
</evidence>
<feature type="region of interest" description="Disordered" evidence="1">
    <location>
        <begin position="178"/>
        <end position="211"/>
    </location>
</feature>
<feature type="compositionally biased region" description="Polar residues" evidence="1">
    <location>
        <begin position="194"/>
        <end position="210"/>
    </location>
</feature>
<organism evidence="2 3">
    <name type="scientific">Drosophila navojoa</name>
    <name type="common">Fruit fly</name>
    <dbReference type="NCBI Taxonomy" id="7232"/>
    <lineage>
        <taxon>Eukaryota</taxon>
        <taxon>Metazoa</taxon>
        <taxon>Ecdysozoa</taxon>
        <taxon>Arthropoda</taxon>
        <taxon>Hexapoda</taxon>
        <taxon>Insecta</taxon>
        <taxon>Pterygota</taxon>
        <taxon>Neoptera</taxon>
        <taxon>Endopterygota</taxon>
        <taxon>Diptera</taxon>
        <taxon>Brachycera</taxon>
        <taxon>Muscomorpha</taxon>
        <taxon>Ephydroidea</taxon>
        <taxon>Drosophilidae</taxon>
        <taxon>Drosophila</taxon>
    </lineage>
</organism>
<accession>A0A484BDG4</accession>
<dbReference type="OMA" id="ARMMMFL"/>
<protein>
    <submittedName>
        <fullName evidence="2">Uncharacterized protein</fullName>
    </submittedName>
</protein>
<proteinExistence type="predicted"/>
<reference evidence="2 3" key="1">
    <citation type="journal article" date="2019" name="J. Hered.">
        <title>An Improved Genome Assembly for Drosophila navojoa, the Basal Species in the mojavensis Cluster.</title>
        <authorList>
            <person name="Vanderlinde T."/>
            <person name="Dupim E.G."/>
            <person name="Nazario-Yepiz N.O."/>
            <person name="Carvalho A.B."/>
        </authorList>
    </citation>
    <scope>NUCLEOTIDE SEQUENCE [LARGE SCALE GENOMIC DNA]</scope>
    <source>
        <strain evidence="2">Navoj_Jal97</strain>
        <tissue evidence="2">Whole organism</tissue>
    </source>
</reference>
<dbReference type="Proteomes" id="UP000295192">
    <property type="component" value="Unassembled WGS sequence"/>
</dbReference>
<comment type="caution">
    <text evidence="2">The sequence shown here is derived from an EMBL/GenBank/DDBJ whole genome shotgun (WGS) entry which is preliminary data.</text>
</comment>
<name>A0A484BDG4_DRONA</name>
<keyword evidence="3" id="KW-1185">Reference proteome</keyword>
<evidence type="ECO:0000313" key="2">
    <source>
        <dbReference type="EMBL" id="TDG46768.1"/>
    </source>
</evidence>
<feature type="region of interest" description="Disordered" evidence="1">
    <location>
        <begin position="1"/>
        <end position="23"/>
    </location>
</feature>